<evidence type="ECO:0000313" key="5">
    <source>
        <dbReference type="Proteomes" id="UP000626026"/>
    </source>
</evidence>
<gene>
    <name evidence="4" type="ORF">IBL26_02265</name>
</gene>
<dbReference type="Pfam" id="PF08212">
    <property type="entry name" value="Lipocalin_2"/>
    <property type="match status" value="1"/>
</dbReference>
<dbReference type="PRINTS" id="PR01171">
    <property type="entry name" value="BCTLIPOCALIN"/>
</dbReference>
<dbReference type="Proteomes" id="UP000626026">
    <property type="component" value="Unassembled WGS sequence"/>
</dbReference>
<keyword evidence="2" id="KW-0998">Cell outer membrane</keyword>
<keyword evidence="2" id="KW-0472">Membrane</keyword>
<dbReference type="InterPro" id="IPR000566">
    <property type="entry name" value="Lipocln_cytosolic_FA-bd_dom"/>
</dbReference>
<feature type="chain" id="PRO_5045015994" description="Outer membrane lipoprotein Blc" evidence="2">
    <location>
        <begin position="21"/>
        <end position="182"/>
    </location>
</feature>
<evidence type="ECO:0000313" key="4">
    <source>
        <dbReference type="EMBL" id="MBC9205647.1"/>
    </source>
</evidence>
<comment type="similarity">
    <text evidence="1 2">Belongs to the calycin superfamily. Lipocalin family.</text>
</comment>
<dbReference type="PANTHER" id="PTHR10612:SF34">
    <property type="entry name" value="APOLIPOPROTEIN D"/>
    <property type="match status" value="1"/>
</dbReference>
<comment type="caution">
    <text evidence="4">The sequence shown here is derived from an EMBL/GenBank/DDBJ whole genome shotgun (WGS) entry which is preliminary data.</text>
</comment>
<keyword evidence="2" id="KW-0446">Lipid-binding</keyword>
<protein>
    <recommendedName>
        <fullName evidence="2">Outer membrane lipoprotein Blc</fullName>
    </recommendedName>
</protein>
<evidence type="ECO:0000259" key="3">
    <source>
        <dbReference type="Pfam" id="PF08212"/>
    </source>
</evidence>
<comment type="subcellular location">
    <subcellularLocation>
        <location evidence="2">Cell outer membrane</location>
    </subcellularLocation>
</comment>
<dbReference type="RefSeq" id="WP_187782812.1">
    <property type="nucleotide sequence ID" value="NZ_JACTVA010000002.1"/>
</dbReference>
<sequence length="182" mass="20759">MSRLRLLAMLLGLFGLGACGAVNPTMPLAPNVDLQRYSGRWYVIANIPYFAERGKVGSYFDISVEGDRFRDVYWGRSDFASEPSSFTMTGYVVPDTGNAYWRESPLWPIYLSYLIVYVDQEYRYALVGYPGHGYGWVLSRTAEMDEATYQGLLQRLAQAGYDISQFRRVPQRQEDIGKPGFQ</sequence>
<keyword evidence="5" id="KW-1185">Reference proteome</keyword>
<dbReference type="PIRSF" id="PIRSF036893">
    <property type="entry name" value="Lipocalin_ApoD"/>
    <property type="match status" value="1"/>
</dbReference>
<dbReference type="InterPro" id="IPR002446">
    <property type="entry name" value="Lipocalin_bac"/>
</dbReference>
<feature type="signal peptide" evidence="2">
    <location>
        <begin position="1"/>
        <end position="20"/>
    </location>
</feature>
<proteinExistence type="inferred from homology"/>
<dbReference type="InterPro" id="IPR022271">
    <property type="entry name" value="Lipocalin_ApoD"/>
</dbReference>
<comment type="function">
    <text evidence="2">Involved in the storage or transport of lipids necessary for membrane maintenance under stressful conditions. Displays a binding preference for lysophospholipids.</text>
</comment>
<feature type="domain" description="Lipocalin/cytosolic fatty-acid binding" evidence="3">
    <location>
        <begin position="32"/>
        <end position="171"/>
    </location>
</feature>
<reference evidence="4 5" key="1">
    <citation type="journal article" date="2013" name="Int. J. Syst. Evol. Microbiol.">
        <title>Roseomonas aerophila sp. nov., isolated from air.</title>
        <authorList>
            <person name="Kim S.J."/>
            <person name="Weon H.Y."/>
            <person name="Ahn J.H."/>
            <person name="Hong S.B."/>
            <person name="Seok S.J."/>
            <person name="Whang K.S."/>
            <person name="Kwon S.W."/>
        </authorList>
    </citation>
    <scope>NUCLEOTIDE SEQUENCE [LARGE SCALE GENOMIC DNA]</scope>
    <source>
        <strain evidence="4 5">NBRC 108923</strain>
    </source>
</reference>
<dbReference type="EMBL" id="JACTVA010000002">
    <property type="protein sequence ID" value="MBC9205647.1"/>
    <property type="molecule type" value="Genomic_DNA"/>
</dbReference>
<comment type="subunit">
    <text evidence="2">Homodimer.</text>
</comment>
<dbReference type="SUPFAM" id="SSF50814">
    <property type="entry name" value="Lipocalins"/>
    <property type="match status" value="1"/>
</dbReference>
<dbReference type="CDD" id="cd19438">
    <property type="entry name" value="lipocalin_Blc-like"/>
    <property type="match status" value="1"/>
</dbReference>
<accession>A0ABR7RHK2</accession>
<evidence type="ECO:0000256" key="1">
    <source>
        <dbReference type="ARBA" id="ARBA00006889"/>
    </source>
</evidence>
<dbReference type="PROSITE" id="PS00213">
    <property type="entry name" value="LIPOCALIN"/>
    <property type="match status" value="1"/>
</dbReference>
<organism evidence="4 5">
    <name type="scientific">Teichococcus aerophilus</name>
    <dbReference type="NCBI Taxonomy" id="1224513"/>
    <lineage>
        <taxon>Bacteria</taxon>
        <taxon>Pseudomonadati</taxon>
        <taxon>Pseudomonadota</taxon>
        <taxon>Alphaproteobacteria</taxon>
        <taxon>Acetobacterales</taxon>
        <taxon>Roseomonadaceae</taxon>
        <taxon>Roseomonas</taxon>
    </lineage>
</organism>
<name>A0ABR7RHK2_9PROT</name>
<dbReference type="InterPro" id="IPR022272">
    <property type="entry name" value="Lipocalin_CS"/>
</dbReference>
<evidence type="ECO:0000256" key="2">
    <source>
        <dbReference type="PIRNR" id="PIRNR036893"/>
    </source>
</evidence>
<dbReference type="PANTHER" id="PTHR10612">
    <property type="entry name" value="APOLIPOPROTEIN D"/>
    <property type="match status" value="1"/>
</dbReference>
<dbReference type="InterPro" id="IPR047202">
    <property type="entry name" value="Lipocalin_Blc-like_dom"/>
</dbReference>
<dbReference type="PROSITE" id="PS51257">
    <property type="entry name" value="PROKAR_LIPOPROTEIN"/>
    <property type="match status" value="1"/>
</dbReference>
<dbReference type="InterPro" id="IPR012674">
    <property type="entry name" value="Calycin"/>
</dbReference>
<keyword evidence="2" id="KW-0732">Signal</keyword>
<dbReference type="Gene3D" id="2.40.128.20">
    <property type="match status" value="1"/>
</dbReference>
<keyword evidence="2" id="KW-0449">Lipoprotein</keyword>